<dbReference type="EMBL" id="JACHGW010000004">
    <property type="protein sequence ID" value="MBB6052738.1"/>
    <property type="molecule type" value="Genomic_DNA"/>
</dbReference>
<dbReference type="RefSeq" id="WP_184202323.1">
    <property type="nucleotide sequence ID" value="NZ_JACHGW010000004.1"/>
</dbReference>
<name>A0A7W9SVF7_ARMRO</name>
<protein>
    <submittedName>
        <fullName evidence="1">Uncharacterized protein</fullName>
    </submittedName>
</protein>
<dbReference type="AlphaFoldDB" id="A0A7W9SVF7"/>
<comment type="caution">
    <text evidence="1">The sequence shown here is derived from an EMBL/GenBank/DDBJ whole genome shotgun (WGS) entry which is preliminary data.</text>
</comment>
<sequence>MDARAIKSQAVLMGFNPEGNCVYSDILPLSDYYDKEHVWDRSASIRELQLHRVKGFLFDEQGTLSQEFETVFDVTTGSYQESLAKFADGTVRRDCPQQSLFSLPS</sequence>
<gene>
    <name evidence="1" type="ORF">HNQ39_004559</name>
</gene>
<keyword evidence="2" id="KW-1185">Reference proteome</keyword>
<dbReference type="Proteomes" id="UP000520814">
    <property type="component" value="Unassembled WGS sequence"/>
</dbReference>
<proteinExistence type="predicted"/>
<reference evidence="1 2" key="1">
    <citation type="submission" date="2020-08" db="EMBL/GenBank/DDBJ databases">
        <title>Genomic Encyclopedia of Type Strains, Phase IV (KMG-IV): sequencing the most valuable type-strain genomes for metagenomic binning, comparative biology and taxonomic classification.</title>
        <authorList>
            <person name="Goeker M."/>
        </authorList>
    </citation>
    <scope>NUCLEOTIDE SEQUENCE [LARGE SCALE GENOMIC DNA]</scope>
    <source>
        <strain evidence="1 2">DSM 23562</strain>
    </source>
</reference>
<evidence type="ECO:0000313" key="2">
    <source>
        <dbReference type="Proteomes" id="UP000520814"/>
    </source>
</evidence>
<organism evidence="1 2">
    <name type="scientific">Armatimonas rosea</name>
    <dbReference type="NCBI Taxonomy" id="685828"/>
    <lineage>
        <taxon>Bacteria</taxon>
        <taxon>Bacillati</taxon>
        <taxon>Armatimonadota</taxon>
        <taxon>Armatimonadia</taxon>
        <taxon>Armatimonadales</taxon>
        <taxon>Armatimonadaceae</taxon>
        <taxon>Armatimonas</taxon>
    </lineage>
</organism>
<accession>A0A7W9SVF7</accession>
<evidence type="ECO:0000313" key="1">
    <source>
        <dbReference type="EMBL" id="MBB6052738.1"/>
    </source>
</evidence>